<gene>
    <name evidence="1" type="ORF">RFULGI_LOCUS16251</name>
</gene>
<dbReference type="AlphaFoldDB" id="A0A9N9JKM4"/>
<feature type="non-terminal residue" evidence="1">
    <location>
        <position position="1"/>
    </location>
</feature>
<protein>
    <submittedName>
        <fullName evidence="1">11209_t:CDS:1</fullName>
    </submittedName>
</protein>
<comment type="caution">
    <text evidence="1">The sequence shown here is derived from an EMBL/GenBank/DDBJ whole genome shotgun (WGS) entry which is preliminary data.</text>
</comment>
<proteinExistence type="predicted"/>
<keyword evidence="2" id="KW-1185">Reference proteome</keyword>
<sequence>EIFQKLLNCEEPNIQSQAEYLTAEYYLHEYEKALNISNQISKREGPKFKDKASDM</sequence>
<accession>A0A9N9JKM4</accession>
<organism evidence="1 2">
    <name type="scientific">Racocetra fulgida</name>
    <dbReference type="NCBI Taxonomy" id="60492"/>
    <lineage>
        <taxon>Eukaryota</taxon>
        <taxon>Fungi</taxon>
        <taxon>Fungi incertae sedis</taxon>
        <taxon>Mucoromycota</taxon>
        <taxon>Glomeromycotina</taxon>
        <taxon>Glomeromycetes</taxon>
        <taxon>Diversisporales</taxon>
        <taxon>Gigasporaceae</taxon>
        <taxon>Racocetra</taxon>
    </lineage>
</organism>
<name>A0A9N9JKM4_9GLOM</name>
<evidence type="ECO:0000313" key="1">
    <source>
        <dbReference type="EMBL" id="CAG8785868.1"/>
    </source>
</evidence>
<evidence type="ECO:0000313" key="2">
    <source>
        <dbReference type="Proteomes" id="UP000789396"/>
    </source>
</evidence>
<dbReference type="EMBL" id="CAJVPZ010056567">
    <property type="protein sequence ID" value="CAG8785868.1"/>
    <property type="molecule type" value="Genomic_DNA"/>
</dbReference>
<dbReference type="Proteomes" id="UP000789396">
    <property type="component" value="Unassembled WGS sequence"/>
</dbReference>
<feature type="non-terminal residue" evidence="1">
    <location>
        <position position="55"/>
    </location>
</feature>
<reference evidence="1" key="1">
    <citation type="submission" date="2021-06" db="EMBL/GenBank/DDBJ databases">
        <authorList>
            <person name="Kallberg Y."/>
            <person name="Tangrot J."/>
            <person name="Rosling A."/>
        </authorList>
    </citation>
    <scope>NUCLEOTIDE SEQUENCE</scope>
    <source>
        <strain evidence="1">IN212</strain>
    </source>
</reference>